<dbReference type="EMBL" id="JPME01000003">
    <property type="protein sequence ID" value="KEZ91487.1"/>
    <property type="molecule type" value="Genomic_DNA"/>
</dbReference>
<dbReference type="Proteomes" id="UP000028525">
    <property type="component" value="Unassembled WGS sequence"/>
</dbReference>
<evidence type="ECO:0000313" key="1">
    <source>
        <dbReference type="EMBL" id="KEZ91487.1"/>
    </source>
</evidence>
<protein>
    <submittedName>
        <fullName evidence="1">Uncharacterized protein</fullName>
    </submittedName>
</protein>
<accession>A0A084JRA3</accession>
<dbReference type="RefSeq" id="WP_038277471.1">
    <property type="nucleotide sequence ID" value="NZ_JPME01000003.1"/>
</dbReference>
<organism evidence="1 2">
    <name type="scientific">Lacrimispora celerecrescens</name>
    <dbReference type="NCBI Taxonomy" id="29354"/>
    <lineage>
        <taxon>Bacteria</taxon>
        <taxon>Bacillati</taxon>
        <taxon>Bacillota</taxon>
        <taxon>Clostridia</taxon>
        <taxon>Lachnospirales</taxon>
        <taxon>Lachnospiraceae</taxon>
        <taxon>Lacrimispora</taxon>
    </lineage>
</organism>
<proteinExistence type="predicted"/>
<dbReference type="AlphaFoldDB" id="A0A084JRA3"/>
<dbReference type="OrthoDB" id="2029085at2"/>
<gene>
    <name evidence="1" type="ORF">IO98_02035</name>
</gene>
<comment type="caution">
    <text evidence="1">The sequence shown here is derived from an EMBL/GenBank/DDBJ whole genome shotgun (WGS) entry which is preliminary data.</text>
</comment>
<keyword evidence="2" id="KW-1185">Reference proteome</keyword>
<evidence type="ECO:0000313" key="2">
    <source>
        <dbReference type="Proteomes" id="UP000028525"/>
    </source>
</evidence>
<sequence>MNNTTAGRRGSISQDGSILRIENALVEDVYTNNSRTGYILVSYVAPGRNEMINIELLQLNVDWDTILINQFGDSISLCNVRKGMWINAEFSAAMTRSTPPQSKAFRIVAFIQTPMYRITTDRIVSVDVANGFLDTGNPDDVTDQMRFVVSRATEILDQDNNPIRFSSLQPGQLVRIEHANFQTASIPPQSTAYRIQLV</sequence>
<name>A0A084JRA3_9FIRM</name>
<reference evidence="1 2" key="1">
    <citation type="submission" date="2014-07" db="EMBL/GenBank/DDBJ databases">
        <title>Draft genome of Clostridium celerecrescens 152B isolated from sediments associated with methane hydrate from Krishna Godavari basin.</title>
        <authorList>
            <person name="Honkalas V.S."/>
            <person name="Dabir A.P."/>
            <person name="Arora P."/>
            <person name="Dhakephalkar P.K."/>
        </authorList>
    </citation>
    <scope>NUCLEOTIDE SEQUENCE [LARGE SCALE GENOMIC DNA]</scope>
    <source>
        <strain evidence="1 2">152B</strain>
    </source>
</reference>